<reference evidence="2 3" key="1">
    <citation type="journal article" date="2020" name="ISME J.">
        <title>Uncovering the hidden diversity of litter-decomposition mechanisms in mushroom-forming fungi.</title>
        <authorList>
            <person name="Floudas D."/>
            <person name="Bentzer J."/>
            <person name="Ahren D."/>
            <person name="Johansson T."/>
            <person name="Persson P."/>
            <person name="Tunlid A."/>
        </authorList>
    </citation>
    <scope>NUCLEOTIDE SEQUENCE [LARGE SCALE GENOMIC DNA]</scope>
    <source>
        <strain evidence="2 3">CBS 146.42</strain>
    </source>
</reference>
<proteinExistence type="predicted"/>
<gene>
    <name evidence="2" type="ORF">D9756_010311</name>
</gene>
<evidence type="ECO:0000313" key="2">
    <source>
        <dbReference type="EMBL" id="KAF5347773.1"/>
    </source>
</evidence>
<dbReference type="Pfam" id="PF21595">
    <property type="entry name" value="CCL2-like"/>
    <property type="match status" value="1"/>
</dbReference>
<evidence type="ECO:0000313" key="3">
    <source>
        <dbReference type="Proteomes" id="UP000559027"/>
    </source>
</evidence>
<dbReference type="Proteomes" id="UP000559027">
    <property type="component" value="Unassembled WGS sequence"/>
</dbReference>
<evidence type="ECO:0000259" key="1">
    <source>
        <dbReference type="Pfam" id="PF21595"/>
    </source>
</evidence>
<organism evidence="2 3">
    <name type="scientific">Leucocoprinus leucothites</name>
    <dbReference type="NCBI Taxonomy" id="201217"/>
    <lineage>
        <taxon>Eukaryota</taxon>
        <taxon>Fungi</taxon>
        <taxon>Dikarya</taxon>
        <taxon>Basidiomycota</taxon>
        <taxon>Agaricomycotina</taxon>
        <taxon>Agaricomycetes</taxon>
        <taxon>Agaricomycetidae</taxon>
        <taxon>Agaricales</taxon>
        <taxon>Agaricineae</taxon>
        <taxon>Agaricaceae</taxon>
        <taxon>Leucocoprinus</taxon>
    </lineage>
</organism>
<dbReference type="InterPro" id="IPR035992">
    <property type="entry name" value="Ricin_B-like_lectins"/>
</dbReference>
<dbReference type="AlphaFoldDB" id="A0A8H5FT63"/>
<comment type="caution">
    <text evidence="2">The sequence shown here is derived from an EMBL/GenBank/DDBJ whole genome shotgun (WGS) entry which is preliminary data.</text>
</comment>
<protein>
    <recommendedName>
        <fullName evidence="1">CCL2-like lectin domain-containing protein</fullName>
    </recommendedName>
</protein>
<sequence>MSKPAAGNYYIINRVLSPAGKDLSITFKGQNQYATVTALSDSDQNQVWVIRDAGAATQSISPASNPNLQVGWGSSGAMVLPPGGYVWTIAQVAVDTYTIQDGGRTAFWGVTNATENEGIKIVAGNANDWRNQWVLVRAS</sequence>
<dbReference type="OrthoDB" id="5271368at2759"/>
<name>A0A8H5FT63_9AGAR</name>
<dbReference type="SUPFAM" id="SSF50370">
    <property type="entry name" value="Ricin B-like lectins"/>
    <property type="match status" value="1"/>
</dbReference>
<accession>A0A8H5FT63</accession>
<dbReference type="Gene3D" id="2.80.10.50">
    <property type="match status" value="1"/>
</dbReference>
<dbReference type="CDD" id="cd23715">
    <property type="entry name" value="beta-trefoil_Ricin_CCL2"/>
    <property type="match status" value="1"/>
</dbReference>
<keyword evidence="3" id="KW-1185">Reference proteome</keyword>
<dbReference type="EMBL" id="JAACJO010000023">
    <property type="protein sequence ID" value="KAF5347773.1"/>
    <property type="molecule type" value="Genomic_DNA"/>
</dbReference>
<feature type="domain" description="CCL2-like lectin" evidence="1">
    <location>
        <begin position="7"/>
        <end position="133"/>
    </location>
</feature>
<dbReference type="InterPro" id="IPR048746">
    <property type="entry name" value="CCL2-like_lectin"/>
</dbReference>